<keyword evidence="7" id="KW-0969">Cilium</keyword>
<comment type="similarity">
    <text evidence="3">Belongs to the bacterial flagellin family.</text>
</comment>
<evidence type="ECO:0000256" key="1">
    <source>
        <dbReference type="ARBA" id="ARBA00004365"/>
    </source>
</evidence>
<dbReference type="RefSeq" id="WP_162375353.1">
    <property type="nucleotide sequence ID" value="NZ_JBHTKN010000003.1"/>
</dbReference>
<comment type="caution">
    <text evidence="7">The sequence shown here is derived from an EMBL/GenBank/DDBJ whole genome shotgun (WGS) entry which is preliminary data.</text>
</comment>
<feature type="domain" description="Flagellin N-terminal" evidence="6">
    <location>
        <begin position="5"/>
        <end position="141"/>
    </location>
</feature>
<sequence length="400" mass="41744">MTDRISTGMMYGQSLSGMLVRQKQLNTLQQQLATGQKLVTAKDDPVAAGTAVGLDRALAELERFGKNANTVANRLGLQENVLAQAGDYMIRVNELAIQANNSSLSDQDRQAIAAELRSIYDGMLSVANSTDGSGRYLFGGSADDAAPFSRTSGGVAYHGDQTQRRVEVAPETFVKDATPGSEIFMRVRTGDGTMDASAQAANTGTGVIAGYGRDSGGAWNGESYRIVFTGAGAYDVLDGTGATVGGGTWSAGEDITHGGVRIAIDGQPAPGDAFDVGPAGTRDVFATLQNLIGTLESSPASLAGQAARQNALQAAMRDVARASEQMIDARAAGGAQLAAIDDAGAVREANDVTVQGTLSELRDLDYAEAITRFQLESTALQTAQTVFTRMQGLSLFNLLR</sequence>
<evidence type="ECO:0000256" key="4">
    <source>
        <dbReference type="ARBA" id="ARBA00022525"/>
    </source>
</evidence>
<evidence type="ECO:0000313" key="8">
    <source>
        <dbReference type="Proteomes" id="UP001597033"/>
    </source>
</evidence>
<dbReference type="NCBIfam" id="TIGR02550">
    <property type="entry name" value="flagell_flgL"/>
    <property type="match status" value="1"/>
</dbReference>
<dbReference type="PANTHER" id="PTHR42792:SF1">
    <property type="entry name" value="FLAGELLAR HOOK-ASSOCIATED PROTEIN 3"/>
    <property type="match status" value="1"/>
</dbReference>
<gene>
    <name evidence="7" type="primary">flgL</name>
    <name evidence="7" type="ORF">ACFQ2N_06955</name>
</gene>
<evidence type="ECO:0000313" key="7">
    <source>
        <dbReference type="EMBL" id="MFD1042081.1"/>
    </source>
</evidence>
<organism evidence="7 8">
    <name type="scientific">Pseudoxanthomonas kaohsiungensis</name>
    <dbReference type="NCBI Taxonomy" id="283923"/>
    <lineage>
        <taxon>Bacteria</taxon>
        <taxon>Pseudomonadati</taxon>
        <taxon>Pseudomonadota</taxon>
        <taxon>Gammaproteobacteria</taxon>
        <taxon>Lysobacterales</taxon>
        <taxon>Lysobacteraceae</taxon>
        <taxon>Pseudoxanthomonas</taxon>
    </lineage>
</organism>
<dbReference type="PANTHER" id="PTHR42792">
    <property type="entry name" value="FLAGELLIN"/>
    <property type="match status" value="1"/>
</dbReference>
<dbReference type="Proteomes" id="UP001597033">
    <property type="component" value="Unassembled WGS sequence"/>
</dbReference>
<keyword evidence="5" id="KW-0975">Bacterial flagellum</keyword>
<comment type="subcellular location">
    <subcellularLocation>
        <location evidence="1">Bacterial flagellum</location>
    </subcellularLocation>
    <subcellularLocation>
        <location evidence="2">Secreted</location>
    </subcellularLocation>
</comment>
<dbReference type="Pfam" id="PF00669">
    <property type="entry name" value="Flagellin_N"/>
    <property type="match status" value="1"/>
</dbReference>
<keyword evidence="7" id="KW-0966">Cell projection</keyword>
<dbReference type="Gene3D" id="1.20.1330.10">
    <property type="entry name" value="f41 fragment of flagellin, N-terminal domain"/>
    <property type="match status" value="2"/>
</dbReference>
<dbReference type="EMBL" id="JBHTKN010000003">
    <property type="protein sequence ID" value="MFD1042081.1"/>
    <property type="molecule type" value="Genomic_DNA"/>
</dbReference>
<evidence type="ECO:0000256" key="3">
    <source>
        <dbReference type="ARBA" id="ARBA00005709"/>
    </source>
</evidence>
<keyword evidence="8" id="KW-1185">Reference proteome</keyword>
<dbReference type="SUPFAM" id="SSF64518">
    <property type="entry name" value="Phase 1 flagellin"/>
    <property type="match status" value="1"/>
</dbReference>
<protein>
    <submittedName>
        <fullName evidence="7">Flagellar hook-associated protein FlgL</fullName>
    </submittedName>
</protein>
<proteinExistence type="inferred from homology"/>
<evidence type="ECO:0000259" key="6">
    <source>
        <dbReference type="Pfam" id="PF00669"/>
    </source>
</evidence>
<keyword evidence="7" id="KW-0282">Flagellum</keyword>
<dbReference type="InterPro" id="IPR013384">
    <property type="entry name" value="Flagell_FlgL"/>
</dbReference>
<evidence type="ECO:0000256" key="2">
    <source>
        <dbReference type="ARBA" id="ARBA00004613"/>
    </source>
</evidence>
<name>A0ABW3LUS5_9GAMM</name>
<keyword evidence="4" id="KW-0964">Secreted</keyword>
<dbReference type="InterPro" id="IPR001029">
    <property type="entry name" value="Flagellin_N"/>
</dbReference>
<evidence type="ECO:0000256" key="5">
    <source>
        <dbReference type="ARBA" id="ARBA00023143"/>
    </source>
</evidence>
<reference evidence="8" key="1">
    <citation type="journal article" date="2019" name="Int. J. Syst. Evol. Microbiol.">
        <title>The Global Catalogue of Microorganisms (GCM) 10K type strain sequencing project: providing services to taxonomists for standard genome sequencing and annotation.</title>
        <authorList>
            <consortium name="The Broad Institute Genomics Platform"/>
            <consortium name="The Broad Institute Genome Sequencing Center for Infectious Disease"/>
            <person name="Wu L."/>
            <person name="Ma J."/>
        </authorList>
    </citation>
    <scope>NUCLEOTIDE SEQUENCE [LARGE SCALE GENOMIC DNA]</scope>
    <source>
        <strain evidence="8">CCUG 55854</strain>
    </source>
</reference>
<accession>A0ABW3LUS5</accession>
<dbReference type="InterPro" id="IPR001492">
    <property type="entry name" value="Flagellin"/>
</dbReference>